<evidence type="ECO:0000259" key="10">
    <source>
        <dbReference type="PROSITE" id="PS51007"/>
    </source>
</evidence>
<dbReference type="InterPro" id="IPR024167">
    <property type="entry name" value="Cytochrome_c4-like"/>
</dbReference>
<comment type="caution">
    <text evidence="11">The sequence shown here is derived from an EMBL/GenBank/DDBJ whole genome shotgun (WGS) entry which is preliminary data.</text>
</comment>
<gene>
    <name evidence="11" type="ORF">GXW78_19000</name>
</gene>
<dbReference type="Pfam" id="PF00034">
    <property type="entry name" value="Cytochrom_C"/>
    <property type="match status" value="1"/>
</dbReference>
<dbReference type="InterPro" id="IPR050597">
    <property type="entry name" value="Cytochrome_c_Oxidase_Subunit"/>
</dbReference>
<evidence type="ECO:0000256" key="4">
    <source>
        <dbReference type="ARBA" id="ARBA00022723"/>
    </source>
</evidence>
<name>A0ABS5EL54_9PROT</name>
<dbReference type="PANTHER" id="PTHR33751">
    <property type="entry name" value="CBB3-TYPE CYTOCHROME C OXIDASE SUBUNIT FIXP"/>
    <property type="match status" value="1"/>
</dbReference>
<organism evidence="11 12">
    <name type="scientific">Neoroseomonas terrae</name>
    <dbReference type="NCBI Taxonomy" id="424799"/>
    <lineage>
        <taxon>Bacteria</taxon>
        <taxon>Pseudomonadati</taxon>
        <taxon>Pseudomonadota</taxon>
        <taxon>Alphaproteobacteria</taxon>
        <taxon>Acetobacterales</taxon>
        <taxon>Acetobacteraceae</taxon>
        <taxon>Neoroseomonas</taxon>
    </lineage>
</organism>
<dbReference type="Proteomes" id="UP000698752">
    <property type="component" value="Unassembled WGS sequence"/>
</dbReference>
<keyword evidence="6" id="KW-0249">Electron transport</keyword>
<feature type="domain" description="Cytochrome c" evidence="10">
    <location>
        <begin position="23"/>
        <end position="102"/>
    </location>
</feature>
<evidence type="ECO:0000256" key="6">
    <source>
        <dbReference type="ARBA" id="ARBA00022982"/>
    </source>
</evidence>
<evidence type="ECO:0000256" key="2">
    <source>
        <dbReference type="ARBA" id="ARBA00022448"/>
    </source>
</evidence>
<evidence type="ECO:0000256" key="5">
    <source>
        <dbReference type="ARBA" id="ARBA00022764"/>
    </source>
</evidence>
<reference evidence="12" key="1">
    <citation type="journal article" date="2021" name="Syst. Appl. Microbiol.">
        <title>Roseomonas hellenica sp. nov., isolated from roots of wild-growing Alkanna tinctoria.</title>
        <authorList>
            <person name="Rat A."/>
            <person name="Naranjo H.D."/>
            <person name="Lebbe L."/>
            <person name="Cnockaert M."/>
            <person name="Krigas N."/>
            <person name="Grigoriadou K."/>
            <person name="Maloupa E."/>
            <person name="Willems A."/>
        </authorList>
    </citation>
    <scope>NUCLEOTIDE SEQUENCE [LARGE SCALE GENOMIC DNA]</scope>
    <source>
        <strain evidence="12">LMG 31159</strain>
    </source>
</reference>
<keyword evidence="7 8" id="KW-0408">Iron</keyword>
<keyword evidence="3 8" id="KW-0349">Heme</keyword>
<evidence type="ECO:0000256" key="9">
    <source>
        <dbReference type="SAM" id="SignalP"/>
    </source>
</evidence>
<evidence type="ECO:0000256" key="7">
    <source>
        <dbReference type="ARBA" id="ARBA00023004"/>
    </source>
</evidence>
<dbReference type="PANTHER" id="PTHR33751:SF9">
    <property type="entry name" value="CYTOCHROME C4"/>
    <property type="match status" value="1"/>
</dbReference>
<keyword evidence="12" id="KW-1185">Reference proteome</keyword>
<evidence type="ECO:0000256" key="8">
    <source>
        <dbReference type="PROSITE-ProRule" id="PRU00433"/>
    </source>
</evidence>
<dbReference type="PROSITE" id="PS51007">
    <property type="entry name" value="CYTC"/>
    <property type="match status" value="1"/>
</dbReference>
<proteinExistence type="predicted"/>
<dbReference type="Pfam" id="PF13442">
    <property type="entry name" value="Cytochrome_CBB3"/>
    <property type="match status" value="1"/>
</dbReference>
<dbReference type="RefSeq" id="WP_211870481.1">
    <property type="nucleotide sequence ID" value="NZ_JAAEDI010000021.1"/>
</dbReference>
<protein>
    <submittedName>
        <fullName evidence="11">C-type cytochrome</fullName>
    </submittedName>
</protein>
<evidence type="ECO:0000313" key="12">
    <source>
        <dbReference type="Proteomes" id="UP000698752"/>
    </source>
</evidence>
<dbReference type="Gene3D" id="1.10.760.10">
    <property type="entry name" value="Cytochrome c-like domain"/>
    <property type="match status" value="2"/>
</dbReference>
<sequence>MRLRLLTATAALAVAFCGSTVAQDAARGGSLAAERCAACHGDNGRSQMPETPSLAGQHASFVTLQMILIREGIRQVPAMAAVTEGMADKDIEDLAAYFASLPPGPPDDRPARDAALYAAGEAVIGPRRCGVCHLPALTGREQVPRIVGQREEYLLRAMTEYRDGQRVGADAQMNSAMVGISNAEIAALAHFLAQHD</sequence>
<dbReference type="EMBL" id="JAAEDI010000021">
    <property type="protein sequence ID" value="MBR0651765.1"/>
    <property type="molecule type" value="Genomic_DNA"/>
</dbReference>
<evidence type="ECO:0000256" key="1">
    <source>
        <dbReference type="ARBA" id="ARBA00004418"/>
    </source>
</evidence>
<accession>A0ABS5EL54</accession>
<dbReference type="PIRSF" id="PIRSF000005">
    <property type="entry name" value="Cytochrome_c4"/>
    <property type="match status" value="1"/>
</dbReference>
<keyword evidence="2" id="KW-0813">Transport</keyword>
<dbReference type="SUPFAM" id="SSF46626">
    <property type="entry name" value="Cytochrome c"/>
    <property type="match status" value="2"/>
</dbReference>
<evidence type="ECO:0000313" key="11">
    <source>
        <dbReference type="EMBL" id="MBR0651765.1"/>
    </source>
</evidence>
<keyword evidence="4 8" id="KW-0479">Metal-binding</keyword>
<dbReference type="InterPro" id="IPR036909">
    <property type="entry name" value="Cyt_c-like_dom_sf"/>
</dbReference>
<feature type="chain" id="PRO_5045992900" evidence="9">
    <location>
        <begin position="23"/>
        <end position="196"/>
    </location>
</feature>
<keyword evidence="9" id="KW-0732">Signal</keyword>
<keyword evidence="5" id="KW-0574">Periplasm</keyword>
<evidence type="ECO:0000256" key="3">
    <source>
        <dbReference type="ARBA" id="ARBA00022617"/>
    </source>
</evidence>
<feature type="signal peptide" evidence="9">
    <location>
        <begin position="1"/>
        <end position="22"/>
    </location>
</feature>
<comment type="subcellular location">
    <subcellularLocation>
        <location evidence="1">Periplasm</location>
    </subcellularLocation>
</comment>
<dbReference type="InterPro" id="IPR009056">
    <property type="entry name" value="Cyt_c-like_dom"/>
</dbReference>